<keyword evidence="9 10" id="KW-0413">Isomerase</keyword>
<dbReference type="AlphaFoldDB" id="A0A1K1PZY1"/>
<keyword evidence="4 10" id="KW-0963">Cytoplasm</keyword>
<comment type="subunit">
    <text evidence="10">Heterotetramer, composed of two GyrA and two GyrB chains. In the heterotetramer, GyrA contains the active site tyrosine that forms a transient covalent intermediate with DNA, while GyrB binds cofactors and catalyzes ATP hydrolysis.</text>
</comment>
<comment type="function">
    <text evidence="10">A type II topoisomerase that negatively supercoils closed circular double-stranded (ds) DNA in an ATP-dependent manner to modulate DNA topology and maintain chromosomes in an underwound state. Negative supercoiling favors strand separation, and DNA replication, transcription, recombination and repair, all of which involve strand separation. Also able to catalyze the interconversion of other topological isomers of dsDNA rings, including catenanes and knotted rings. Type II topoisomerases break and join 2 DNA strands simultaneously in an ATP-dependent manner.</text>
</comment>
<keyword evidence="12" id="KW-0175">Coiled coil</keyword>
<evidence type="ECO:0000313" key="15">
    <source>
        <dbReference type="EMBL" id="SFW53322.1"/>
    </source>
</evidence>
<dbReference type="InterPro" id="IPR013758">
    <property type="entry name" value="Topo_IIA_A/C_ab"/>
</dbReference>
<dbReference type="Pfam" id="PF03989">
    <property type="entry name" value="DNA_gyraseA_C"/>
    <property type="match status" value="6"/>
</dbReference>
<evidence type="ECO:0000256" key="7">
    <source>
        <dbReference type="ARBA" id="ARBA00023029"/>
    </source>
</evidence>
<evidence type="ECO:0000256" key="10">
    <source>
        <dbReference type="HAMAP-Rule" id="MF_01897"/>
    </source>
</evidence>
<evidence type="ECO:0000256" key="11">
    <source>
        <dbReference type="PROSITE-ProRule" id="PRU01384"/>
    </source>
</evidence>
<feature type="active site" description="O-(5'-phospho-DNA)-tyrosine intermediate" evidence="10 11">
    <location>
        <position position="128"/>
    </location>
</feature>
<gene>
    <name evidence="10" type="primary">gyrA</name>
    <name evidence="15" type="ORF">SAMN04489730_1220</name>
</gene>
<keyword evidence="6 10" id="KW-0067">ATP-binding</keyword>
<dbReference type="PANTHER" id="PTHR43493:SF5">
    <property type="entry name" value="DNA GYRASE SUBUNIT A, CHLOROPLASTIC_MITOCHONDRIAL"/>
    <property type="match status" value="1"/>
</dbReference>
<dbReference type="InterPro" id="IPR050220">
    <property type="entry name" value="Type_II_DNA_Topoisomerases"/>
</dbReference>
<dbReference type="SUPFAM" id="SSF56719">
    <property type="entry name" value="Type II DNA topoisomerase"/>
    <property type="match status" value="1"/>
</dbReference>
<dbReference type="Gene3D" id="2.120.10.90">
    <property type="entry name" value="DNA gyrase/topoisomerase IV, subunit A, C-terminal"/>
    <property type="match status" value="1"/>
</dbReference>
<dbReference type="PANTHER" id="PTHR43493">
    <property type="entry name" value="DNA GYRASE/TOPOISOMERASE SUBUNIT A"/>
    <property type="match status" value="1"/>
</dbReference>
<dbReference type="FunFam" id="3.30.1360.40:FF:000008">
    <property type="entry name" value="DNA topoisomerase (ATP-hydrolyzing)"/>
    <property type="match status" value="1"/>
</dbReference>
<dbReference type="GO" id="GO:0005694">
    <property type="term" value="C:chromosome"/>
    <property type="evidence" value="ECO:0007669"/>
    <property type="project" value="InterPro"/>
</dbReference>
<evidence type="ECO:0000256" key="6">
    <source>
        <dbReference type="ARBA" id="ARBA00022840"/>
    </source>
</evidence>
<reference evidence="16" key="1">
    <citation type="submission" date="2016-11" db="EMBL/GenBank/DDBJ databases">
        <authorList>
            <person name="Varghese N."/>
            <person name="Submissions S."/>
        </authorList>
    </citation>
    <scope>NUCLEOTIDE SEQUENCE [LARGE SCALE GENOMIC DNA]</scope>
    <source>
        <strain evidence="16">DSM 44671</strain>
    </source>
</reference>
<dbReference type="NCBIfam" id="NF004044">
    <property type="entry name" value="PRK05561.1"/>
    <property type="match status" value="1"/>
</dbReference>
<dbReference type="FunFam" id="1.10.268.10:FF:000001">
    <property type="entry name" value="DNA gyrase subunit A"/>
    <property type="match status" value="1"/>
</dbReference>
<dbReference type="InterPro" id="IPR002205">
    <property type="entry name" value="Topo_IIA_dom_A"/>
</dbReference>
<dbReference type="InterPro" id="IPR013760">
    <property type="entry name" value="Topo_IIA-like_dom_sf"/>
</dbReference>
<dbReference type="RefSeq" id="WP_072475321.1">
    <property type="nucleotide sequence ID" value="NZ_FPJG01000006.1"/>
</dbReference>
<evidence type="ECO:0000256" key="9">
    <source>
        <dbReference type="ARBA" id="ARBA00023235"/>
    </source>
</evidence>
<dbReference type="Proteomes" id="UP000182740">
    <property type="component" value="Unassembled WGS sequence"/>
</dbReference>
<dbReference type="STRING" id="546364.SAMN04489730_1220"/>
<dbReference type="HAMAP" id="MF_01897">
    <property type="entry name" value="GyrA"/>
    <property type="match status" value="1"/>
</dbReference>
<dbReference type="InterPro" id="IPR013757">
    <property type="entry name" value="Topo_IIA_A_a_sf"/>
</dbReference>
<dbReference type="InterPro" id="IPR006691">
    <property type="entry name" value="GyrA/parC_rep"/>
</dbReference>
<dbReference type="SMART" id="SM00434">
    <property type="entry name" value="TOP4c"/>
    <property type="match status" value="1"/>
</dbReference>
<protein>
    <recommendedName>
        <fullName evidence="10">DNA gyrase subunit A</fullName>
        <ecNumber evidence="10">5.6.2.2</ecNumber>
    </recommendedName>
</protein>
<keyword evidence="8 10" id="KW-0238">DNA-binding</keyword>
<evidence type="ECO:0000313" key="16">
    <source>
        <dbReference type="Proteomes" id="UP000182740"/>
    </source>
</evidence>
<proteinExistence type="inferred from homology"/>
<dbReference type="GO" id="GO:0003677">
    <property type="term" value="F:DNA binding"/>
    <property type="evidence" value="ECO:0007669"/>
    <property type="project" value="UniProtKB-UniRule"/>
</dbReference>
<feature type="region of interest" description="Disordered" evidence="13">
    <location>
        <begin position="817"/>
        <end position="842"/>
    </location>
</feature>
<dbReference type="SUPFAM" id="SSF101904">
    <property type="entry name" value="GyrA/ParC C-terminal domain-like"/>
    <property type="match status" value="1"/>
</dbReference>
<dbReference type="FunFam" id="2.120.10.90:FF:000001">
    <property type="entry name" value="DNA gyrase subunit A"/>
    <property type="match status" value="1"/>
</dbReference>
<evidence type="ECO:0000256" key="3">
    <source>
        <dbReference type="ARBA" id="ARBA00008263"/>
    </source>
</evidence>
<feature type="coiled-coil region" evidence="12">
    <location>
        <begin position="447"/>
        <end position="474"/>
    </location>
</feature>
<dbReference type="GO" id="GO:0005524">
    <property type="term" value="F:ATP binding"/>
    <property type="evidence" value="ECO:0007669"/>
    <property type="project" value="UniProtKB-UniRule"/>
</dbReference>
<dbReference type="InterPro" id="IPR005743">
    <property type="entry name" value="GyrA"/>
</dbReference>
<organism evidence="15 16">
    <name type="scientific">Amycolatopsis australiensis</name>
    <dbReference type="NCBI Taxonomy" id="546364"/>
    <lineage>
        <taxon>Bacteria</taxon>
        <taxon>Bacillati</taxon>
        <taxon>Actinomycetota</taxon>
        <taxon>Actinomycetes</taxon>
        <taxon>Pseudonocardiales</taxon>
        <taxon>Pseudonocardiaceae</taxon>
        <taxon>Amycolatopsis</taxon>
    </lineage>
</organism>
<comment type="subcellular location">
    <subcellularLocation>
        <location evidence="2 10">Cytoplasm</location>
    </subcellularLocation>
</comment>
<dbReference type="NCBIfam" id="NF004043">
    <property type="entry name" value="PRK05560.1"/>
    <property type="match status" value="1"/>
</dbReference>
<sequence>MTETLPPAPENDRIEPVDIQQEMQRSYIDYAMSVIVSRALPDVRDGLKPVARRILYSMFDSGFRPDRGYNKCSRVVGDVMGNYHPHGDSAIYDALVRLAQPWSMRYPLIDGQGNFGSPGNDPAAAMRYTESRLAPLAMQMLADIEEDTVDFSDNYDGRTQEPDVLPSRFPNLLVNGGSGIAVGMATNIPPHNLREVSEGVVWALENPDATDDELLAALLVRIKGPDFPTKAMILGTSGIEDAYRTGRGSVRMRAVVEVEEDAKGRTILVVSELPYQVNPDNLVENIANLVRDGKLTGISDIADESNSRSGMRIVVTIKRDAVAKVVLNNLFKHTQLQQNFGVNMLALVDGVPRTLRLDQMIRHYVKHQMDVIVRRTRYRLKKAEERAHILRGYVKALDALDEVIALIRRSPSADEARPALMELLDVDEIQATAILDMQLRRLAALERQKIIDDLAKIEAEIADLQDILEKPERQRSIIRDELMAIVDKYGDDRRTQIIPFDGDVSVEDLIAVEDVVVTITRTGYAKRTKTDLYRSQKRGGKGVQGATLKQDDIVQHFFVCSTHDWILFFTNKGRVYRTKAYDLPEANRNARGQHVANLMAFQPDEQIAQVIEIKNYEVAPYLVLATKRGLVKKTKLTDFDSNRAGGLIAINLREGDELVGAVLAGPEDDLLLVSAEGQSIRFHATDEALRPMGRPTSGVLGMRFNDGDELLGISVVKPDKFLLVATDGGYAKRTAIEDYPVQGRGGKGVLTIQHDRKRGRLVGALIVDAEDELYAITSSGGVIRTPAGDVRKAGRQTKGVRLMNLGEGTTLLAVARNADEPSDVANGDAAEAGDETTASPEQ</sequence>
<evidence type="ECO:0000256" key="12">
    <source>
        <dbReference type="SAM" id="Coils"/>
    </source>
</evidence>
<dbReference type="GO" id="GO:0005737">
    <property type="term" value="C:cytoplasm"/>
    <property type="evidence" value="ECO:0007669"/>
    <property type="project" value="UniProtKB-SubCell"/>
</dbReference>
<dbReference type="PROSITE" id="PS52040">
    <property type="entry name" value="TOPO_IIA"/>
    <property type="match status" value="1"/>
</dbReference>
<dbReference type="GO" id="GO:0009330">
    <property type="term" value="C:DNA topoisomerase type II (double strand cut, ATP-hydrolyzing) complex"/>
    <property type="evidence" value="ECO:0007669"/>
    <property type="project" value="TreeGrafter"/>
</dbReference>
<dbReference type="Gene3D" id="3.30.1360.40">
    <property type="match status" value="1"/>
</dbReference>
<dbReference type="OrthoDB" id="9806486at2"/>
<dbReference type="GO" id="GO:0006265">
    <property type="term" value="P:DNA topological change"/>
    <property type="evidence" value="ECO:0007669"/>
    <property type="project" value="UniProtKB-UniRule"/>
</dbReference>
<dbReference type="Gene3D" id="3.90.199.10">
    <property type="entry name" value="Topoisomerase II, domain 5"/>
    <property type="match status" value="1"/>
</dbReference>
<evidence type="ECO:0000256" key="5">
    <source>
        <dbReference type="ARBA" id="ARBA00022741"/>
    </source>
</evidence>
<comment type="miscellaneous">
    <text evidence="10">Few gyrases are as efficient as E.coli at forming negative supercoils. Not all organisms have 2 type II topoisomerases; in organisms with a single type II topoisomerase this enzyme also has to decatenate newly replicated chromosomes.</text>
</comment>
<dbReference type="EMBL" id="FPJG01000006">
    <property type="protein sequence ID" value="SFW53322.1"/>
    <property type="molecule type" value="Genomic_DNA"/>
</dbReference>
<feature type="short sequence motif" description="GyrA-box" evidence="10">
    <location>
        <begin position="536"/>
        <end position="542"/>
    </location>
</feature>
<dbReference type="Gene3D" id="1.10.268.10">
    <property type="entry name" value="Topoisomerase, domain 3"/>
    <property type="match status" value="1"/>
</dbReference>
<dbReference type="FunFam" id="3.90.199.10:FF:000001">
    <property type="entry name" value="DNA gyrase subunit A"/>
    <property type="match status" value="1"/>
</dbReference>
<evidence type="ECO:0000256" key="8">
    <source>
        <dbReference type="ARBA" id="ARBA00023125"/>
    </source>
</evidence>
<dbReference type="EC" id="5.6.2.2" evidence="10"/>
<feature type="domain" description="Topo IIA-type catalytic" evidence="14">
    <location>
        <begin position="40"/>
        <end position="509"/>
    </location>
</feature>
<dbReference type="Pfam" id="PF00521">
    <property type="entry name" value="DNA_topoisoIV"/>
    <property type="match status" value="1"/>
</dbReference>
<dbReference type="CDD" id="cd00187">
    <property type="entry name" value="TOP4c"/>
    <property type="match status" value="1"/>
</dbReference>
<evidence type="ECO:0000256" key="4">
    <source>
        <dbReference type="ARBA" id="ARBA00022490"/>
    </source>
</evidence>
<dbReference type="GO" id="GO:0006261">
    <property type="term" value="P:DNA-templated DNA replication"/>
    <property type="evidence" value="ECO:0007669"/>
    <property type="project" value="UniProtKB-UniRule"/>
</dbReference>
<accession>A0A1K1PZY1</accession>
<evidence type="ECO:0000256" key="1">
    <source>
        <dbReference type="ARBA" id="ARBA00000185"/>
    </source>
</evidence>
<evidence type="ECO:0000256" key="2">
    <source>
        <dbReference type="ARBA" id="ARBA00004496"/>
    </source>
</evidence>
<dbReference type="InterPro" id="IPR035516">
    <property type="entry name" value="Gyrase/topoIV_suA_C"/>
</dbReference>
<keyword evidence="7 10" id="KW-0799">Topoisomerase</keyword>
<evidence type="ECO:0000256" key="13">
    <source>
        <dbReference type="SAM" id="MobiDB-lite"/>
    </source>
</evidence>
<evidence type="ECO:0000259" key="14">
    <source>
        <dbReference type="PROSITE" id="PS52040"/>
    </source>
</evidence>
<name>A0A1K1PZY1_9PSEU</name>
<keyword evidence="5 10" id="KW-0547">Nucleotide-binding</keyword>
<comment type="similarity">
    <text evidence="3 10">Belongs to the type II topoisomerase GyrA/ParC subunit family.</text>
</comment>
<comment type="catalytic activity">
    <reaction evidence="1 10 11">
        <text>ATP-dependent breakage, passage and rejoining of double-stranded DNA.</text>
        <dbReference type="EC" id="5.6.2.2"/>
    </reaction>
</comment>
<keyword evidence="16" id="KW-1185">Reference proteome</keyword>
<dbReference type="NCBIfam" id="TIGR01063">
    <property type="entry name" value="gyrA"/>
    <property type="match status" value="1"/>
</dbReference>
<dbReference type="GO" id="GO:0034335">
    <property type="term" value="F:DNA negative supercoiling activity"/>
    <property type="evidence" value="ECO:0007669"/>
    <property type="project" value="UniProtKB-ARBA"/>
</dbReference>